<evidence type="ECO:0000313" key="15">
    <source>
        <dbReference type="EMBL" id="KAJ8383438.1"/>
    </source>
</evidence>
<dbReference type="SUPFAM" id="SSF52058">
    <property type="entry name" value="L domain-like"/>
    <property type="match status" value="1"/>
</dbReference>
<evidence type="ECO:0000256" key="6">
    <source>
        <dbReference type="ARBA" id="ARBA00022737"/>
    </source>
</evidence>
<evidence type="ECO:0000256" key="5">
    <source>
        <dbReference type="ARBA" id="ARBA00022729"/>
    </source>
</evidence>
<organism evidence="15 16">
    <name type="scientific">Aldrovandia affinis</name>
    <dbReference type="NCBI Taxonomy" id="143900"/>
    <lineage>
        <taxon>Eukaryota</taxon>
        <taxon>Metazoa</taxon>
        <taxon>Chordata</taxon>
        <taxon>Craniata</taxon>
        <taxon>Vertebrata</taxon>
        <taxon>Euteleostomi</taxon>
        <taxon>Actinopterygii</taxon>
        <taxon>Neopterygii</taxon>
        <taxon>Teleostei</taxon>
        <taxon>Notacanthiformes</taxon>
        <taxon>Halosauridae</taxon>
        <taxon>Aldrovandia</taxon>
    </lineage>
</organism>
<evidence type="ECO:0000313" key="16">
    <source>
        <dbReference type="Proteomes" id="UP001221898"/>
    </source>
</evidence>
<dbReference type="InterPro" id="IPR007110">
    <property type="entry name" value="Ig-like_dom"/>
</dbReference>
<keyword evidence="9" id="KW-1015">Disulfide bond</keyword>
<keyword evidence="11" id="KW-0393">Immunoglobulin domain</keyword>
<sequence length="676" mass="73272">MLYQPDRDPYGGNWVPATVQSAGILRLTIKVSTRNSRAKPGRNIGGGQEVRSLVTPASAVTGVKAQNWNSLGCVGLSVACAGGEAGFLPRRAGPKMFVAPVVRWGAWSALLLWLGVAPGASSSPWPCPQRCECHQERLEVNCSSRHLPSVPETFPPDALLLDLSRNRLRALGRRQFAGLAQLRELDLSDNVLSAVEAEAFQGLHALLALRLRGNRLKMVPPGAFAGLPSLRLLDVAHNEILLFLDRTFCELGALQRLEAGDNHLVFVSPRAFAGLLALRELSLERCNLTSVPTEALSHLQALTRLRFRRLRLGALPDDSLSAVPYAAVRHLVYLRYLDLSHNPICAVRAHLLADLLRLQELHLVGAGLLRIEPGAFRGLARLRLLNVSSNRLATLEEAVFHSVGTLETLRLDGNPLACDCRLLWAVRRRLRLDFDGRPPVCSAPAGARGRGFRGFSEAELPGLFTCRPARVLNRKPQEVRVDEGHTVLFSCRADGDPAPAISWLTPRLDPVSPAGRIRALPNGTLEVRYAQARDSGTYLCVASNAAGNESFSVGLHVRGFSSASGRDRSSSGPFFPPSGDWAPPSDPPATNGSAHGRGPFPFDAKTLVIAVTMGFVSFLSSVVVCFVFMFFWSRGKGHIKHTATIDFVPRPSASAGRHGGQGGARVETPRFTMKLI</sequence>
<reference evidence="15" key="1">
    <citation type="journal article" date="2023" name="Science">
        <title>Genome structures resolve the early diversification of teleost fishes.</title>
        <authorList>
            <person name="Parey E."/>
            <person name="Louis A."/>
            <person name="Montfort J."/>
            <person name="Bouchez O."/>
            <person name="Roques C."/>
            <person name="Iampietro C."/>
            <person name="Lluch J."/>
            <person name="Castinel A."/>
            <person name="Donnadieu C."/>
            <person name="Desvignes T."/>
            <person name="Floi Bucao C."/>
            <person name="Jouanno E."/>
            <person name="Wen M."/>
            <person name="Mejri S."/>
            <person name="Dirks R."/>
            <person name="Jansen H."/>
            <person name="Henkel C."/>
            <person name="Chen W.J."/>
            <person name="Zahm M."/>
            <person name="Cabau C."/>
            <person name="Klopp C."/>
            <person name="Thompson A.W."/>
            <person name="Robinson-Rechavi M."/>
            <person name="Braasch I."/>
            <person name="Lecointre G."/>
            <person name="Bobe J."/>
            <person name="Postlethwait J.H."/>
            <person name="Berthelot C."/>
            <person name="Roest Crollius H."/>
            <person name="Guiguen Y."/>
        </authorList>
    </citation>
    <scope>NUCLEOTIDE SEQUENCE</scope>
    <source>
        <strain evidence="15">NC1722</strain>
    </source>
</reference>
<evidence type="ECO:0000256" key="13">
    <source>
        <dbReference type="SAM" id="Phobius"/>
    </source>
</evidence>
<dbReference type="SMART" id="SM00408">
    <property type="entry name" value="IGc2"/>
    <property type="match status" value="1"/>
</dbReference>
<dbReference type="GO" id="GO:0005886">
    <property type="term" value="C:plasma membrane"/>
    <property type="evidence" value="ECO:0007669"/>
    <property type="project" value="UniProtKB-SubCell"/>
</dbReference>
<dbReference type="Pfam" id="PF07679">
    <property type="entry name" value="I-set"/>
    <property type="match status" value="1"/>
</dbReference>
<dbReference type="InterPro" id="IPR013098">
    <property type="entry name" value="Ig_I-set"/>
</dbReference>
<dbReference type="FunFam" id="2.60.40.10:FF:000076">
    <property type="entry name" value="Leucine-rich repeat and Ig domain-containing 4"/>
    <property type="match status" value="1"/>
</dbReference>
<dbReference type="InterPro" id="IPR050541">
    <property type="entry name" value="LRR_TM_domain-containing"/>
</dbReference>
<dbReference type="PANTHER" id="PTHR24369">
    <property type="entry name" value="ANTIGEN BSP, PUTATIVE-RELATED"/>
    <property type="match status" value="1"/>
</dbReference>
<dbReference type="InterPro" id="IPR003591">
    <property type="entry name" value="Leu-rich_rpt_typical-subtyp"/>
</dbReference>
<dbReference type="InterPro" id="IPR003599">
    <property type="entry name" value="Ig_sub"/>
</dbReference>
<feature type="region of interest" description="Disordered" evidence="12">
    <location>
        <begin position="568"/>
        <end position="597"/>
    </location>
</feature>
<feature type="domain" description="Ig-like" evidence="14">
    <location>
        <begin position="468"/>
        <end position="552"/>
    </location>
</feature>
<evidence type="ECO:0000256" key="12">
    <source>
        <dbReference type="SAM" id="MobiDB-lite"/>
    </source>
</evidence>
<keyword evidence="16" id="KW-1185">Reference proteome</keyword>
<dbReference type="InterPro" id="IPR001611">
    <property type="entry name" value="Leu-rich_rpt"/>
</dbReference>
<evidence type="ECO:0000256" key="1">
    <source>
        <dbReference type="ARBA" id="ARBA00004251"/>
    </source>
</evidence>
<protein>
    <recommendedName>
        <fullName evidence="14">Ig-like domain-containing protein</fullName>
    </recommendedName>
</protein>
<dbReference type="InterPro" id="IPR032675">
    <property type="entry name" value="LRR_dom_sf"/>
</dbReference>
<comment type="caution">
    <text evidence="15">The sequence shown here is derived from an EMBL/GenBank/DDBJ whole genome shotgun (WGS) entry which is preliminary data.</text>
</comment>
<keyword evidence="5" id="KW-0732">Signal</keyword>
<evidence type="ECO:0000256" key="3">
    <source>
        <dbReference type="ARBA" id="ARBA00022614"/>
    </source>
</evidence>
<dbReference type="EMBL" id="JAINUG010000294">
    <property type="protein sequence ID" value="KAJ8383438.1"/>
    <property type="molecule type" value="Genomic_DNA"/>
</dbReference>
<proteinExistence type="predicted"/>
<dbReference type="SMART" id="SM00013">
    <property type="entry name" value="LRRNT"/>
    <property type="match status" value="1"/>
</dbReference>
<evidence type="ECO:0000256" key="11">
    <source>
        <dbReference type="ARBA" id="ARBA00023319"/>
    </source>
</evidence>
<keyword evidence="6" id="KW-0677">Repeat</keyword>
<dbReference type="Proteomes" id="UP001221898">
    <property type="component" value="Unassembled WGS sequence"/>
</dbReference>
<dbReference type="InterPro" id="IPR013783">
    <property type="entry name" value="Ig-like_fold"/>
</dbReference>
<keyword evidence="4 13" id="KW-0812">Transmembrane</keyword>
<keyword evidence="8 13" id="KW-0472">Membrane</keyword>
<feature type="compositionally biased region" description="Low complexity" evidence="12">
    <location>
        <begin position="568"/>
        <end position="579"/>
    </location>
</feature>
<accession>A0AAD7RFN5</accession>
<keyword evidence="3" id="KW-0433">Leucine-rich repeat</keyword>
<dbReference type="PANTHER" id="PTHR24369:SF178">
    <property type="entry name" value="LEUCINE-RICH REPEAT AND IMMUNOGLOBULIN-LIKE DOMAIN-CONTAINING NOGO RECEPTOR-INTERACTING PROTEIN 1"/>
    <property type="match status" value="1"/>
</dbReference>
<dbReference type="SMART" id="SM00409">
    <property type="entry name" value="IG"/>
    <property type="match status" value="1"/>
</dbReference>
<dbReference type="InterPro" id="IPR003598">
    <property type="entry name" value="Ig_sub2"/>
</dbReference>
<dbReference type="InterPro" id="IPR036179">
    <property type="entry name" value="Ig-like_dom_sf"/>
</dbReference>
<feature type="transmembrane region" description="Helical" evidence="13">
    <location>
        <begin position="607"/>
        <end position="632"/>
    </location>
</feature>
<evidence type="ECO:0000256" key="4">
    <source>
        <dbReference type="ARBA" id="ARBA00022692"/>
    </source>
</evidence>
<dbReference type="InterPro" id="IPR000372">
    <property type="entry name" value="LRRNT"/>
</dbReference>
<evidence type="ECO:0000259" key="14">
    <source>
        <dbReference type="PROSITE" id="PS50835"/>
    </source>
</evidence>
<dbReference type="SMART" id="SM00369">
    <property type="entry name" value="LRR_TYP"/>
    <property type="match status" value="10"/>
</dbReference>
<evidence type="ECO:0000256" key="7">
    <source>
        <dbReference type="ARBA" id="ARBA00022989"/>
    </source>
</evidence>
<evidence type="ECO:0000256" key="2">
    <source>
        <dbReference type="ARBA" id="ARBA00022475"/>
    </source>
</evidence>
<keyword evidence="2" id="KW-1003">Cell membrane</keyword>
<dbReference type="Gene3D" id="2.60.40.10">
    <property type="entry name" value="Immunoglobulins"/>
    <property type="match status" value="1"/>
</dbReference>
<dbReference type="PROSITE" id="PS50835">
    <property type="entry name" value="IG_LIKE"/>
    <property type="match status" value="1"/>
</dbReference>
<dbReference type="AlphaFoldDB" id="A0AAD7RFN5"/>
<name>A0AAD7RFN5_9TELE</name>
<dbReference type="Gene3D" id="3.80.10.10">
    <property type="entry name" value="Ribonuclease Inhibitor"/>
    <property type="match status" value="1"/>
</dbReference>
<evidence type="ECO:0000256" key="10">
    <source>
        <dbReference type="ARBA" id="ARBA00023180"/>
    </source>
</evidence>
<evidence type="ECO:0000256" key="8">
    <source>
        <dbReference type="ARBA" id="ARBA00023136"/>
    </source>
</evidence>
<dbReference type="FunFam" id="3.80.10.10:FF:000082">
    <property type="entry name" value="Leucine-rich repeat-containing 24"/>
    <property type="match status" value="1"/>
</dbReference>
<dbReference type="Pfam" id="PF13855">
    <property type="entry name" value="LRR_8"/>
    <property type="match status" value="3"/>
</dbReference>
<evidence type="ECO:0000256" key="9">
    <source>
        <dbReference type="ARBA" id="ARBA00023157"/>
    </source>
</evidence>
<gene>
    <name evidence="15" type="ORF">AAFF_G00221380</name>
</gene>
<keyword evidence="10" id="KW-0325">Glycoprotein</keyword>
<dbReference type="SUPFAM" id="SSF48726">
    <property type="entry name" value="Immunoglobulin"/>
    <property type="match status" value="1"/>
</dbReference>
<keyword evidence="7 13" id="KW-1133">Transmembrane helix</keyword>
<comment type="subcellular location">
    <subcellularLocation>
        <location evidence="1">Cell membrane</location>
        <topology evidence="1">Single-pass type I membrane protein</topology>
    </subcellularLocation>
</comment>